<sequence>MARILIAVVPIYGHVTPMIPLAKALAARGHEVLWSITETFRPQVEAAGITVARTEHTRDLSTDRGEYVPGGEKLEGIAALRVDLEFGFIDNAPRQLRDLHDAAADFHPDLVLADTGCLAARLFSEQTGTPFAVLNVVPMVLTSRDTAPFGLALPPNASALGRVRNRGLQWLVEHVVFRGVQKHWNKTRRGVGLDNSGWLMDAPKSAALYLNPSIPSFEYPRSDLPESVHFIGPVPAPPVADWTPPAWWSELFTGRPVVHVTQGTVANAEPELIAPTLAALAEENVLVVVSTGGADPSALGLDEVPANVRVERFMPYAELLPHVTAMVTNGGYGGVQLALSHGIPLVVAGATEDKPEVAARVAWSGVGVNLKSAAPHPDRIKFAVRSVLTEPRFAARAQELRAEYAEYDALALGVEHIERIVGVPALD</sequence>
<proteinExistence type="predicted"/>
<dbReference type="PANTHER" id="PTHR48050">
    <property type="entry name" value="STEROL 3-BETA-GLUCOSYLTRANSFERASE"/>
    <property type="match status" value="1"/>
</dbReference>
<dbReference type="Proteomes" id="UP001596223">
    <property type="component" value="Unassembled WGS sequence"/>
</dbReference>
<name>A0ABW1JL34_9NOCA</name>
<dbReference type="RefSeq" id="WP_378599344.1">
    <property type="nucleotide sequence ID" value="NZ_JBHSQN010000001.1"/>
</dbReference>
<keyword evidence="3" id="KW-1185">Reference proteome</keyword>
<reference evidence="3" key="1">
    <citation type="journal article" date="2019" name="Int. J. Syst. Evol. Microbiol.">
        <title>The Global Catalogue of Microorganisms (GCM) 10K type strain sequencing project: providing services to taxonomists for standard genome sequencing and annotation.</title>
        <authorList>
            <consortium name="The Broad Institute Genomics Platform"/>
            <consortium name="The Broad Institute Genome Sequencing Center for Infectious Disease"/>
            <person name="Wu L."/>
            <person name="Ma J."/>
        </authorList>
    </citation>
    <scope>NUCLEOTIDE SEQUENCE [LARGE SCALE GENOMIC DNA]</scope>
    <source>
        <strain evidence="3">CCUG 36956</strain>
    </source>
</reference>
<dbReference type="InterPro" id="IPR010610">
    <property type="entry name" value="EryCIII-like_C"/>
</dbReference>
<comment type="caution">
    <text evidence="2">The sequence shown here is derived from an EMBL/GenBank/DDBJ whole genome shotgun (WGS) entry which is preliminary data.</text>
</comment>
<organism evidence="2 3">
    <name type="scientific">Nocardia lasii</name>
    <dbReference type="NCBI Taxonomy" id="1616107"/>
    <lineage>
        <taxon>Bacteria</taxon>
        <taxon>Bacillati</taxon>
        <taxon>Actinomycetota</taxon>
        <taxon>Actinomycetes</taxon>
        <taxon>Mycobacteriales</taxon>
        <taxon>Nocardiaceae</taxon>
        <taxon>Nocardia</taxon>
    </lineage>
</organism>
<evidence type="ECO:0000259" key="1">
    <source>
        <dbReference type="Pfam" id="PF06722"/>
    </source>
</evidence>
<feature type="domain" description="Erythromycin biosynthesis protein CIII-like C-terminal" evidence="1">
    <location>
        <begin position="298"/>
        <end position="405"/>
    </location>
</feature>
<dbReference type="InterPro" id="IPR002213">
    <property type="entry name" value="UDP_glucos_trans"/>
</dbReference>
<evidence type="ECO:0000313" key="2">
    <source>
        <dbReference type="EMBL" id="MFC6010094.1"/>
    </source>
</evidence>
<dbReference type="EMBL" id="JBHSQN010000001">
    <property type="protein sequence ID" value="MFC6010094.1"/>
    <property type="molecule type" value="Genomic_DNA"/>
</dbReference>
<dbReference type="PANTHER" id="PTHR48050:SF13">
    <property type="entry name" value="STEROL 3-BETA-GLUCOSYLTRANSFERASE UGT80A2"/>
    <property type="match status" value="1"/>
</dbReference>
<gene>
    <name evidence="2" type="ORF">ACFP3H_03440</name>
</gene>
<protein>
    <submittedName>
        <fullName evidence="2">Glycosyltransferase</fullName>
    </submittedName>
</protein>
<accession>A0ABW1JL34</accession>
<evidence type="ECO:0000313" key="3">
    <source>
        <dbReference type="Proteomes" id="UP001596223"/>
    </source>
</evidence>
<dbReference type="SUPFAM" id="SSF53756">
    <property type="entry name" value="UDP-Glycosyltransferase/glycogen phosphorylase"/>
    <property type="match status" value="1"/>
</dbReference>
<dbReference type="Gene3D" id="3.40.50.2000">
    <property type="entry name" value="Glycogen Phosphorylase B"/>
    <property type="match status" value="2"/>
</dbReference>
<dbReference type="InterPro" id="IPR050426">
    <property type="entry name" value="Glycosyltransferase_28"/>
</dbReference>
<dbReference type="CDD" id="cd03784">
    <property type="entry name" value="GT1_Gtf-like"/>
    <property type="match status" value="1"/>
</dbReference>
<dbReference type="Pfam" id="PF06722">
    <property type="entry name" value="EryCIII-like_C"/>
    <property type="match status" value="1"/>
</dbReference>